<evidence type="ECO:0000313" key="9">
    <source>
        <dbReference type="EMBL" id="CAB5054507.1"/>
    </source>
</evidence>
<dbReference type="PRINTS" id="PR00081">
    <property type="entry name" value="GDHRDH"/>
</dbReference>
<dbReference type="EMBL" id="CAEZZN010000048">
    <property type="protein sequence ID" value="CAB4773080.1"/>
    <property type="molecule type" value="Genomic_DNA"/>
</dbReference>
<comment type="similarity">
    <text evidence="1">Belongs to the short-chain dehydrogenases/reductases (SDR) family.</text>
</comment>
<keyword evidence="2" id="KW-0560">Oxidoreductase</keyword>
<dbReference type="EMBL" id="CAEZYA010000009">
    <property type="protein sequence ID" value="CAB4700772.1"/>
    <property type="molecule type" value="Genomic_DNA"/>
</dbReference>
<accession>A0A6J7C8Y7</accession>
<dbReference type="PANTHER" id="PTHR24321:SF8">
    <property type="entry name" value="ESTRADIOL 17-BETA-DEHYDROGENASE 8-RELATED"/>
    <property type="match status" value="1"/>
</dbReference>
<dbReference type="InterPro" id="IPR002347">
    <property type="entry name" value="SDR_fam"/>
</dbReference>
<sequence length="262" mass="27691">MKKLDQKVAIVTGAAQGIGRAIADELAIAGAHVAVFDLNLEAAQTAAAELAKHGVTSRGYAVDVSKSKVVDEAFAKVVADFGHLDILINNAGVSFVGPHIKDVTDEVWDISLGVMQSGVFYCMRAATRYFLPQRSGSVVNISSIRGFTSNPGRIAYCATKAAVIMMTRVAAAEWAPYGVRANAIAPGVQRTPMWDIDVELGVVDEERVLRVTPAGRLGDPKEIGKLAVFLCSDDSSFINGDCITIDGGLTTVPIDGAVTRPE</sequence>
<evidence type="ECO:0000313" key="4">
    <source>
        <dbReference type="EMBL" id="CAB4773080.1"/>
    </source>
</evidence>
<proteinExistence type="inferred from homology"/>
<evidence type="ECO:0000256" key="1">
    <source>
        <dbReference type="ARBA" id="ARBA00006484"/>
    </source>
</evidence>
<dbReference type="InterPro" id="IPR036291">
    <property type="entry name" value="NAD(P)-bd_dom_sf"/>
</dbReference>
<dbReference type="PROSITE" id="PS00061">
    <property type="entry name" value="ADH_SHORT"/>
    <property type="match status" value="1"/>
</dbReference>
<dbReference type="NCBIfam" id="NF005559">
    <property type="entry name" value="PRK07231.1"/>
    <property type="match status" value="1"/>
</dbReference>
<dbReference type="GO" id="GO:0016491">
    <property type="term" value="F:oxidoreductase activity"/>
    <property type="evidence" value="ECO:0007669"/>
    <property type="project" value="UniProtKB-KW"/>
</dbReference>
<protein>
    <submittedName>
        <fullName evidence="6">Unannotated protein</fullName>
    </submittedName>
</protein>
<evidence type="ECO:0000256" key="2">
    <source>
        <dbReference type="ARBA" id="ARBA00023002"/>
    </source>
</evidence>
<evidence type="ECO:0000313" key="8">
    <source>
        <dbReference type="EMBL" id="CAB5049618.1"/>
    </source>
</evidence>
<dbReference type="PANTHER" id="PTHR24321">
    <property type="entry name" value="DEHYDROGENASES, SHORT CHAIN"/>
    <property type="match status" value="1"/>
</dbReference>
<name>A0A6J7C8Y7_9ZZZZ</name>
<dbReference type="InterPro" id="IPR020904">
    <property type="entry name" value="Sc_DH/Rdtase_CS"/>
</dbReference>
<dbReference type="EMBL" id="CAFBLC010000019">
    <property type="protein sequence ID" value="CAB4854487.1"/>
    <property type="molecule type" value="Genomic_DNA"/>
</dbReference>
<dbReference type="EMBL" id="CAFBQD010000019">
    <property type="protein sequence ID" value="CAB5049618.1"/>
    <property type="molecule type" value="Genomic_DNA"/>
</dbReference>
<dbReference type="Pfam" id="PF13561">
    <property type="entry name" value="adh_short_C2"/>
    <property type="match status" value="1"/>
</dbReference>
<evidence type="ECO:0000313" key="3">
    <source>
        <dbReference type="EMBL" id="CAB4700772.1"/>
    </source>
</evidence>
<dbReference type="FunFam" id="3.40.50.720:FF:000084">
    <property type="entry name" value="Short-chain dehydrogenase reductase"/>
    <property type="match status" value="1"/>
</dbReference>
<reference evidence="6" key="1">
    <citation type="submission" date="2020-05" db="EMBL/GenBank/DDBJ databases">
        <authorList>
            <person name="Chiriac C."/>
            <person name="Salcher M."/>
            <person name="Ghai R."/>
            <person name="Kavagutti S V."/>
        </authorList>
    </citation>
    <scope>NUCLEOTIDE SEQUENCE</scope>
</reference>
<dbReference type="Gene3D" id="3.40.50.720">
    <property type="entry name" value="NAD(P)-binding Rossmann-like Domain"/>
    <property type="match status" value="1"/>
</dbReference>
<dbReference type="AlphaFoldDB" id="A0A6J7C8Y7"/>
<organism evidence="6">
    <name type="scientific">freshwater metagenome</name>
    <dbReference type="NCBI Taxonomy" id="449393"/>
    <lineage>
        <taxon>unclassified sequences</taxon>
        <taxon>metagenomes</taxon>
        <taxon>ecological metagenomes</taxon>
    </lineage>
</organism>
<dbReference type="EMBL" id="CAFBQM010000007">
    <property type="protein sequence ID" value="CAB5054507.1"/>
    <property type="molecule type" value="Genomic_DNA"/>
</dbReference>
<dbReference type="PRINTS" id="PR00080">
    <property type="entry name" value="SDRFAMILY"/>
</dbReference>
<dbReference type="EMBL" id="CAFAAU010000010">
    <property type="protein sequence ID" value="CAB4803252.1"/>
    <property type="molecule type" value="Genomic_DNA"/>
</dbReference>
<dbReference type="SUPFAM" id="SSF51735">
    <property type="entry name" value="NAD(P)-binding Rossmann-fold domains"/>
    <property type="match status" value="1"/>
</dbReference>
<evidence type="ECO:0000313" key="5">
    <source>
        <dbReference type="EMBL" id="CAB4803252.1"/>
    </source>
</evidence>
<dbReference type="EMBL" id="CAFBOQ010000028">
    <property type="protein sequence ID" value="CAB4988850.1"/>
    <property type="molecule type" value="Genomic_DNA"/>
</dbReference>
<evidence type="ECO:0000313" key="7">
    <source>
        <dbReference type="EMBL" id="CAB4988850.1"/>
    </source>
</evidence>
<gene>
    <name evidence="3" type="ORF">UFOPK2627_00476</name>
    <name evidence="4" type="ORF">UFOPK2879_01124</name>
    <name evidence="5" type="ORF">UFOPK3078_00502</name>
    <name evidence="6" type="ORF">UFOPK3288_00713</name>
    <name evidence="7" type="ORF">UFOPK3990_00945</name>
    <name evidence="8" type="ORF">UFOPK4245_00813</name>
    <name evidence="9" type="ORF">UFOPK4337_00330</name>
</gene>
<evidence type="ECO:0000313" key="6">
    <source>
        <dbReference type="EMBL" id="CAB4854487.1"/>
    </source>
</evidence>